<accession>A0A242K389</accession>
<dbReference type="AlphaFoldDB" id="A0A242K389"/>
<evidence type="ECO:0000313" key="2">
    <source>
        <dbReference type="EMBL" id="OTP12675.1"/>
    </source>
</evidence>
<gene>
    <name evidence="2" type="ORF">A5888_003253</name>
</gene>
<feature type="compositionally biased region" description="Basic and acidic residues" evidence="1">
    <location>
        <begin position="38"/>
        <end position="50"/>
    </location>
</feature>
<proteinExistence type="predicted"/>
<reference evidence="2" key="1">
    <citation type="submission" date="2017-05" db="EMBL/GenBank/DDBJ databases">
        <title>The Genome Sequence of Enterococcus sp. 9E7_DIV0242.</title>
        <authorList>
            <consortium name="The Broad Institute Genomics Platform"/>
            <consortium name="The Broad Institute Genomic Center for Infectious Diseases"/>
            <person name="Earl A."/>
            <person name="Manson A."/>
            <person name="Schwartman J."/>
            <person name="Gilmore M."/>
            <person name="Abouelleil A."/>
            <person name="Cao P."/>
            <person name="Chapman S."/>
            <person name="Cusick C."/>
            <person name="Shea T."/>
            <person name="Young S."/>
            <person name="Neafsey D."/>
            <person name="Nusbaum C."/>
            <person name="Birren B."/>
        </authorList>
    </citation>
    <scope>NUCLEOTIDE SEQUENCE [LARGE SCALE GENOMIC DNA]</scope>
    <source>
        <strain evidence="2">9E7_DIV0242</strain>
    </source>
</reference>
<evidence type="ECO:0000256" key="1">
    <source>
        <dbReference type="SAM" id="MobiDB-lite"/>
    </source>
</evidence>
<dbReference type="EMBL" id="NGMM01000006">
    <property type="protein sequence ID" value="OTP12675.1"/>
    <property type="molecule type" value="Genomic_DNA"/>
</dbReference>
<feature type="region of interest" description="Disordered" evidence="1">
    <location>
        <begin position="23"/>
        <end position="50"/>
    </location>
</feature>
<organism evidence="2">
    <name type="scientific">Candidatus Enterococcus clewellii</name>
    <dbReference type="NCBI Taxonomy" id="1834193"/>
    <lineage>
        <taxon>Bacteria</taxon>
        <taxon>Bacillati</taxon>
        <taxon>Bacillota</taxon>
        <taxon>Bacilli</taxon>
        <taxon>Lactobacillales</taxon>
        <taxon>Enterococcaceae</taxon>
        <taxon>Enterococcus</taxon>
    </lineage>
</organism>
<protein>
    <submittedName>
        <fullName evidence="2">Uncharacterized protein</fullName>
    </submittedName>
</protein>
<sequence>MKKIVLLGLVVTIAVGLSACKSEGNNANDMNNSTEQVSNKDNEKMEQDLDEKGVEIDISTTRTDLTLTLSLIHI</sequence>
<dbReference type="PROSITE" id="PS51257">
    <property type="entry name" value="PROKAR_LIPOPROTEIN"/>
    <property type="match status" value="1"/>
</dbReference>
<comment type="caution">
    <text evidence="2">The sequence shown here is derived from an EMBL/GenBank/DDBJ whole genome shotgun (WGS) entry which is preliminary data.</text>
</comment>
<feature type="compositionally biased region" description="Polar residues" evidence="1">
    <location>
        <begin position="23"/>
        <end position="37"/>
    </location>
</feature>
<name>A0A242K389_9ENTE</name>